<reference evidence="2" key="1">
    <citation type="submission" date="2019-08" db="EMBL/GenBank/DDBJ databases">
        <authorList>
            <person name="Kucharzyk K."/>
            <person name="Murdoch R.W."/>
            <person name="Higgins S."/>
            <person name="Loffler F."/>
        </authorList>
    </citation>
    <scope>NUCLEOTIDE SEQUENCE</scope>
</reference>
<evidence type="ECO:0008006" key="3">
    <source>
        <dbReference type="Google" id="ProtNLM"/>
    </source>
</evidence>
<evidence type="ECO:0000313" key="2">
    <source>
        <dbReference type="EMBL" id="MPM43219.1"/>
    </source>
</evidence>
<keyword evidence="1" id="KW-1133">Transmembrane helix</keyword>
<keyword evidence="1" id="KW-0812">Transmembrane</keyword>
<sequence>MKEYLKRLKNPGTILSVVSIVGLLLVQFGFKIDLVWLDTTGKLICSLGILIGIFNNPTTGGVDLPIVQKKETPEQFKNQLDNNLK</sequence>
<proteinExistence type="predicted"/>
<protein>
    <recommendedName>
        <fullName evidence="3">Bacteriophage holin</fullName>
    </recommendedName>
</protein>
<accession>A0A644ZQG1</accession>
<dbReference type="AlphaFoldDB" id="A0A644ZQG1"/>
<organism evidence="2">
    <name type="scientific">bioreactor metagenome</name>
    <dbReference type="NCBI Taxonomy" id="1076179"/>
    <lineage>
        <taxon>unclassified sequences</taxon>
        <taxon>metagenomes</taxon>
        <taxon>ecological metagenomes</taxon>
    </lineage>
</organism>
<comment type="caution">
    <text evidence="2">The sequence shown here is derived from an EMBL/GenBank/DDBJ whole genome shotgun (WGS) entry which is preliminary data.</text>
</comment>
<name>A0A644ZQG1_9ZZZZ</name>
<dbReference type="EMBL" id="VSSQ01010019">
    <property type="protein sequence ID" value="MPM43219.1"/>
    <property type="molecule type" value="Genomic_DNA"/>
</dbReference>
<evidence type="ECO:0000256" key="1">
    <source>
        <dbReference type="SAM" id="Phobius"/>
    </source>
</evidence>
<keyword evidence="1" id="KW-0472">Membrane</keyword>
<feature type="transmembrane region" description="Helical" evidence="1">
    <location>
        <begin position="12"/>
        <end position="30"/>
    </location>
</feature>
<gene>
    <name evidence="2" type="ORF">SDC9_89892</name>
</gene>